<gene>
    <name evidence="1" type="ORF">A3J64_02915</name>
</gene>
<sequence>MRNQRDEGIKAIIIRRLGAFYEKCQEVIVYTVSNNRIICQTVVRQVGPYLPQALILEGSCPLYERIRMDRPLVYQLARPGHGWVAMSGKDKR</sequence>
<organism evidence="1 2">
    <name type="scientific">Candidatus Portnoybacteria bacterium RIFCSPHIGHO2_12_FULL_38_9</name>
    <dbReference type="NCBI Taxonomy" id="1801997"/>
    <lineage>
        <taxon>Bacteria</taxon>
        <taxon>Candidatus Portnoyibacteriota</taxon>
    </lineage>
</organism>
<dbReference type="AlphaFoldDB" id="A0A1G2FHQ2"/>
<comment type="caution">
    <text evidence="1">The sequence shown here is derived from an EMBL/GenBank/DDBJ whole genome shotgun (WGS) entry which is preliminary data.</text>
</comment>
<protein>
    <submittedName>
        <fullName evidence="1">Uncharacterized protein</fullName>
    </submittedName>
</protein>
<evidence type="ECO:0000313" key="1">
    <source>
        <dbReference type="EMBL" id="OGZ37624.1"/>
    </source>
</evidence>
<evidence type="ECO:0000313" key="2">
    <source>
        <dbReference type="Proteomes" id="UP000177061"/>
    </source>
</evidence>
<accession>A0A1G2FHQ2</accession>
<proteinExistence type="predicted"/>
<name>A0A1G2FHQ2_9BACT</name>
<reference evidence="1 2" key="1">
    <citation type="journal article" date="2016" name="Nat. Commun.">
        <title>Thousands of microbial genomes shed light on interconnected biogeochemical processes in an aquifer system.</title>
        <authorList>
            <person name="Anantharaman K."/>
            <person name="Brown C.T."/>
            <person name="Hug L.A."/>
            <person name="Sharon I."/>
            <person name="Castelle C.J."/>
            <person name="Probst A.J."/>
            <person name="Thomas B.C."/>
            <person name="Singh A."/>
            <person name="Wilkins M.J."/>
            <person name="Karaoz U."/>
            <person name="Brodie E.L."/>
            <person name="Williams K.H."/>
            <person name="Hubbard S.S."/>
            <person name="Banfield J.F."/>
        </authorList>
    </citation>
    <scope>NUCLEOTIDE SEQUENCE [LARGE SCALE GENOMIC DNA]</scope>
</reference>
<dbReference type="EMBL" id="MHNB01000003">
    <property type="protein sequence ID" value="OGZ37624.1"/>
    <property type="molecule type" value="Genomic_DNA"/>
</dbReference>
<dbReference type="Proteomes" id="UP000177061">
    <property type="component" value="Unassembled WGS sequence"/>
</dbReference>